<gene>
    <name evidence="1" type="ORF">QM524_04215</name>
</gene>
<reference evidence="1 2" key="1">
    <citation type="submission" date="2023-05" db="EMBL/GenBank/DDBJ databases">
        <title>Novel species of genus Flectobacillus isolated from stream in China.</title>
        <authorList>
            <person name="Lu H."/>
        </authorList>
    </citation>
    <scope>NUCLEOTIDE SEQUENCE [LARGE SCALE GENOMIC DNA]</scope>
    <source>
        <strain evidence="1 2">KCTC 42575</strain>
    </source>
</reference>
<proteinExistence type="predicted"/>
<dbReference type="InterPro" id="IPR002514">
    <property type="entry name" value="Transposase_8"/>
</dbReference>
<dbReference type="Pfam" id="PF01527">
    <property type="entry name" value="HTH_Tnp_1"/>
    <property type="match status" value="1"/>
</dbReference>
<sequence length="74" mass="8901">MKYSSELIFEILNEMLSGKSMNAIAREKGIPISTIFSWKQQHIEYYTKIEDQKEKFRRLKENYQKADVKKNKVK</sequence>
<dbReference type="Proteomes" id="UP001236507">
    <property type="component" value="Unassembled WGS sequence"/>
</dbReference>
<accession>A0ABT6Y4B3</accession>
<organism evidence="1 2">
    <name type="scientific">Flectobacillus roseus</name>
    <dbReference type="NCBI Taxonomy" id="502259"/>
    <lineage>
        <taxon>Bacteria</taxon>
        <taxon>Pseudomonadati</taxon>
        <taxon>Bacteroidota</taxon>
        <taxon>Cytophagia</taxon>
        <taxon>Cytophagales</taxon>
        <taxon>Flectobacillaceae</taxon>
        <taxon>Flectobacillus</taxon>
    </lineage>
</organism>
<evidence type="ECO:0000313" key="2">
    <source>
        <dbReference type="Proteomes" id="UP001236507"/>
    </source>
</evidence>
<name>A0ABT6Y4B3_9BACT</name>
<dbReference type="InterPro" id="IPR009057">
    <property type="entry name" value="Homeodomain-like_sf"/>
</dbReference>
<dbReference type="SUPFAM" id="SSF46689">
    <property type="entry name" value="Homeodomain-like"/>
    <property type="match status" value="1"/>
</dbReference>
<protein>
    <submittedName>
        <fullName evidence="1">Transposase</fullName>
    </submittedName>
</protein>
<comment type="caution">
    <text evidence="1">The sequence shown here is derived from an EMBL/GenBank/DDBJ whole genome shotgun (WGS) entry which is preliminary data.</text>
</comment>
<keyword evidence="2" id="KW-1185">Reference proteome</keyword>
<dbReference type="EMBL" id="JASHIF010000002">
    <property type="protein sequence ID" value="MDI9858412.1"/>
    <property type="molecule type" value="Genomic_DNA"/>
</dbReference>
<dbReference type="RefSeq" id="WP_283343631.1">
    <property type="nucleotide sequence ID" value="NZ_JASHIF010000002.1"/>
</dbReference>
<evidence type="ECO:0000313" key="1">
    <source>
        <dbReference type="EMBL" id="MDI9858412.1"/>
    </source>
</evidence>
<dbReference type="Gene3D" id="1.10.10.60">
    <property type="entry name" value="Homeodomain-like"/>
    <property type="match status" value="1"/>
</dbReference>